<evidence type="ECO:0000313" key="3">
    <source>
        <dbReference type="EMBL" id="KAL3111997.1"/>
    </source>
</evidence>
<dbReference type="SUPFAM" id="SSF49599">
    <property type="entry name" value="TRAF domain-like"/>
    <property type="match status" value="1"/>
</dbReference>
<comment type="caution">
    <text evidence="3">The sequence shown here is derived from an EMBL/GenBank/DDBJ whole genome shotgun (WGS) entry which is preliminary data.</text>
</comment>
<dbReference type="SMART" id="SM00061">
    <property type="entry name" value="MATH"/>
    <property type="match status" value="1"/>
</dbReference>
<dbReference type="SMART" id="SM00225">
    <property type="entry name" value="BTB"/>
    <property type="match status" value="1"/>
</dbReference>
<dbReference type="InterPro" id="IPR002083">
    <property type="entry name" value="MATH/TRAF_dom"/>
</dbReference>
<dbReference type="PROSITE" id="PS50144">
    <property type="entry name" value="MATH"/>
    <property type="match status" value="1"/>
</dbReference>
<dbReference type="Proteomes" id="UP001620626">
    <property type="component" value="Unassembled WGS sequence"/>
</dbReference>
<dbReference type="Gene3D" id="2.60.210.10">
    <property type="entry name" value="Apoptosis, Tumor Necrosis Factor Receptor Associated Protein 2, Chain A"/>
    <property type="match status" value="1"/>
</dbReference>
<evidence type="ECO:0000259" key="2">
    <source>
        <dbReference type="PROSITE" id="PS50144"/>
    </source>
</evidence>
<dbReference type="Gene3D" id="3.30.710.10">
    <property type="entry name" value="Potassium Channel Kv1.1, Chain A"/>
    <property type="match status" value="2"/>
</dbReference>
<dbReference type="PANTHER" id="PTHR45774:SF3">
    <property type="entry name" value="BTB (POZ) DOMAIN-CONTAINING 2B-RELATED"/>
    <property type="match status" value="1"/>
</dbReference>
<evidence type="ECO:0000313" key="4">
    <source>
        <dbReference type="Proteomes" id="UP001620626"/>
    </source>
</evidence>
<keyword evidence="4" id="KW-1185">Reference proteome</keyword>
<gene>
    <name evidence="3" type="ORF">niasHT_019287</name>
</gene>
<dbReference type="InterPro" id="IPR011333">
    <property type="entry name" value="SKP1/BTB/POZ_sf"/>
</dbReference>
<dbReference type="AlphaFoldDB" id="A0ABD2L9S9"/>
<dbReference type="InterPro" id="IPR008974">
    <property type="entry name" value="TRAF-like"/>
</dbReference>
<dbReference type="SUPFAM" id="SSF54695">
    <property type="entry name" value="POZ domain"/>
    <property type="match status" value="1"/>
</dbReference>
<proteinExistence type="predicted"/>
<sequence>MLSFIYADDLGELSRDNAMAVLYAAKKYAIDSLVSQCLQIPIPKLPNVFLAFAQARLLELENLRMTSSSKSANLADRMKVLLSTANGADIHFLLFRAHKYILMTASEVFEVMFPNEAQNAKTEVSNQVEVPDVEAAAFKVMLSFIYADDLNELSRDNAMAVHYVAKKFAIDRLVSQCLQIPIPKLPNVFLAFAQARLLELETLRWADEKCRQKGIECSAENRRSALGPALFKIRFPLISAEAFTISIVPCGVLTTEEMFGIYQFFCHPNLRGVPGLKPLKFASKGRISDWNIPREYGGTLALEIEKLSEFAREEVGSGRFSDDVQIKGVQLKIWAQINTKKGSTEKCLGFVILCTAPKERKNWSCKCSATFRIVPQKSGTEDLTGQIDHHSFNNKSNSWGFPYFITFAKLMDSSKGFYDKNEDKVTLAIDFTVEKEKGTKRKLATE</sequence>
<protein>
    <recommendedName>
        <fullName evidence="5">BTB domain-containing protein</fullName>
    </recommendedName>
</protein>
<reference evidence="3 4" key="1">
    <citation type="submission" date="2024-10" db="EMBL/GenBank/DDBJ databases">
        <authorList>
            <person name="Kim D."/>
        </authorList>
    </citation>
    <scope>NUCLEOTIDE SEQUENCE [LARGE SCALE GENOMIC DNA]</scope>
    <source>
        <strain evidence="3">BH-2024</strain>
    </source>
</reference>
<name>A0ABD2L9S9_9BILA</name>
<accession>A0ABD2L9S9</accession>
<dbReference type="PROSITE" id="PS50097">
    <property type="entry name" value="BTB"/>
    <property type="match status" value="1"/>
</dbReference>
<dbReference type="EMBL" id="JBICBT010000490">
    <property type="protein sequence ID" value="KAL3111997.1"/>
    <property type="molecule type" value="Genomic_DNA"/>
</dbReference>
<evidence type="ECO:0000259" key="1">
    <source>
        <dbReference type="PROSITE" id="PS50097"/>
    </source>
</evidence>
<feature type="domain" description="MATH" evidence="2">
    <location>
        <begin position="297"/>
        <end position="429"/>
    </location>
</feature>
<organism evidence="3 4">
    <name type="scientific">Heterodera trifolii</name>
    <dbReference type="NCBI Taxonomy" id="157864"/>
    <lineage>
        <taxon>Eukaryota</taxon>
        <taxon>Metazoa</taxon>
        <taxon>Ecdysozoa</taxon>
        <taxon>Nematoda</taxon>
        <taxon>Chromadorea</taxon>
        <taxon>Rhabditida</taxon>
        <taxon>Tylenchina</taxon>
        <taxon>Tylenchomorpha</taxon>
        <taxon>Tylenchoidea</taxon>
        <taxon>Heteroderidae</taxon>
        <taxon>Heteroderinae</taxon>
        <taxon>Heterodera</taxon>
    </lineage>
</organism>
<evidence type="ECO:0008006" key="5">
    <source>
        <dbReference type="Google" id="ProtNLM"/>
    </source>
</evidence>
<dbReference type="Pfam" id="PF22486">
    <property type="entry name" value="MATH_2"/>
    <property type="match status" value="1"/>
</dbReference>
<dbReference type="InterPro" id="IPR000210">
    <property type="entry name" value="BTB/POZ_dom"/>
</dbReference>
<feature type="domain" description="BTB" evidence="1">
    <location>
        <begin position="78"/>
        <end position="154"/>
    </location>
</feature>
<dbReference type="Pfam" id="PF00651">
    <property type="entry name" value="BTB"/>
    <property type="match status" value="1"/>
</dbReference>
<dbReference type="PANTHER" id="PTHR45774">
    <property type="entry name" value="BTB/POZ DOMAIN-CONTAINING"/>
    <property type="match status" value="1"/>
</dbReference>